<dbReference type="AlphaFoldDB" id="A0A8E0VNY3"/>
<organism evidence="2 3">
    <name type="scientific">Fasciolopsis buskii</name>
    <dbReference type="NCBI Taxonomy" id="27845"/>
    <lineage>
        <taxon>Eukaryota</taxon>
        <taxon>Metazoa</taxon>
        <taxon>Spiralia</taxon>
        <taxon>Lophotrochozoa</taxon>
        <taxon>Platyhelminthes</taxon>
        <taxon>Trematoda</taxon>
        <taxon>Digenea</taxon>
        <taxon>Plagiorchiida</taxon>
        <taxon>Echinostomata</taxon>
        <taxon>Echinostomatoidea</taxon>
        <taxon>Fasciolidae</taxon>
        <taxon>Fasciolopsis</taxon>
    </lineage>
</organism>
<keyword evidence="1" id="KW-0472">Membrane</keyword>
<comment type="caution">
    <text evidence="2">The sequence shown here is derived from an EMBL/GenBank/DDBJ whole genome shotgun (WGS) entry which is preliminary data.</text>
</comment>
<keyword evidence="1" id="KW-1133">Transmembrane helix</keyword>
<reference evidence="2" key="1">
    <citation type="submission" date="2019-05" db="EMBL/GenBank/DDBJ databases">
        <title>Annotation for the trematode Fasciolopsis buski.</title>
        <authorList>
            <person name="Choi Y.-J."/>
        </authorList>
    </citation>
    <scope>NUCLEOTIDE SEQUENCE</scope>
    <source>
        <strain evidence="2">HT</strain>
        <tissue evidence="2">Whole worm</tissue>
    </source>
</reference>
<accession>A0A8E0VNY3</accession>
<dbReference type="Proteomes" id="UP000728185">
    <property type="component" value="Unassembled WGS sequence"/>
</dbReference>
<sequence length="62" mass="6921">MRCPSEENHSVRNPRKFATCSVLVVVVVGFAIDVALHSVFVSNVYRRTIPACTLVNAVWVYV</sequence>
<dbReference type="EMBL" id="LUCM01003118">
    <property type="protein sequence ID" value="KAA0196311.1"/>
    <property type="molecule type" value="Genomic_DNA"/>
</dbReference>
<evidence type="ECO:0000256" key="1">
    <source>
        <dbReference type="SAM" id="Phobius"/>
    </source>
</evidence>
<keyword evidence="1" id="KW-0812">Transmembrane</keyword>
<gene>
    <name evidence="2" type="ORF">FBUS_00537</name>
</gene>
<evidence type="ECO:0000313" key="2">
    <source>
        <dbReference type="EMBL" id="KAA0196311.1"/>
    </source>
</evidence>
<name>A0A8E0VNY3_9TREM</name>
<proteinExistence type="predicted"/>
<keyword evidence="3" id="KW-1185">Reference proteome</keyword>
<protein>
    <submittedName>
        <fullName evidence="2">Uncharacterized protein</fullName>
    </submittedName>
</protein>
<feature type="transmembrane region" description="Helical" evidence="1">
    <location>
        <begin position="20"/>
        <end position="40"/>
    </location>
</feature>
<evidence type="ECO:0000313" key="3">
    <source>
        <dbReference type="Proteomes" id="UP000728185"/>
    </source>
</evidence>